<protein>
    <submittedName>
        <fullName evidence="1">Uncharacterized protein</fullName>
    </submittedName>
</protein>
<proteinExistence type="predicted"/>
<dbReference type="AlphaFoldDB" id="A0A834IR02"/>
<gene>
    <name evidence="1" type="ORF">GWI33_000720</name>
</gene>
<evidence type="ECO:0000313" key="1">
    <source>
        <dbReference type="EMBL" id="KAF7283387.1"/>
    </source>
</evidence>
<evidence type="ECO:0000313" key="2">
    <source>
        <dbReference type="Proteomes" id="UP000625711"/>
    </source>
</evidence>
<comment type="caution">
    <text evidence="1">The sequence shown here is derived from an EMBL/GenBank/DDBJ whole genome shotgun (WGS) entry which is preliminary data.</text>
</comment>
<sequence>MAISTRPQCGNFTGRAAGRGSGVIGQDRVGGTRMRCLTSQEHGQALCECRSAPRRMGIRSFLSAFNFISSQ</sequence>
<organism evidence="1 2">
    <name type="scientific">Rhynchophorus ferrugineus</name>
    <name type="common">Red palm weevil</name>
    <name type="synonym">Curculio ferrugineus</name>
    <dbReference type="NCBI Taxonomy" id="354439"/>
    <lineage>
        <taxon>Eukaryota</taxon>
        <taxon>Metazoa</taxon>
        <taxon>Ecdysozoa</taxon>
        <taxon>Arthropoda</taxon>
        <taxon>Hexapoda</taxon>
        <taxon>Insecta</taxon>
        <taxon>Pterygota</taxon>
        <taxon>Neoptera</taxon>
        <taxon>Endopterygota</taxon>
        <taxon>Coleoptera</taxon>
        <taxon>Polyphaga</taxon>
        <taxon>Cucujiformia</taxon>
        <taxon>Curculionidae</taxon>
        <taxon>Dryophthorinae</taxon>
        <taxon>Rhynchophorus</taxon>
    </lineage>
</organism>
<keyword evidence="2" id="KW-1185">Reference proteome</keyword>
<dbReference type="Proteomes" id="UP000625711">
    <property type="component" value="Unassembled WGS sequence"/>
</dbReference>
<reference evidence="1" key="1">
    <citation type="submission" date="2020-08" db="EMBL/GenBank/DDBJ databases">
        <title>Genome sequencing and assembly of the red palm weevil Rhynchophorus ferrugineus.</title>
        <authorList>
            <person name="Dias G.B."/>
            <person name="Bergman C.M."/>
            <person name="Manee M."/>
        </authorList>
    </citation>
    <scope>NUCLEOTIDE SEQUENCE</scope>
    <source>
        <strain evidence="1">AA-2017</strain>
        <tissue evidence="1">Whole larva</tissue>
    </source>
</reference>
<accession>A0A834IR02</accession>
<dbReference type="EMBL" id="JAACXV010000114">
    <property type="protein sequence ID" value="KAF7283387.1"/>
    <property type="molecule type" value="Genomic_DNA"/>
</dbReference>
<name>A0A834IR02_RHYFE</name>